<gene>
    <name evidence="2" type="ORF">H9977_00020</name>
</gene>
<comment type="caution">
    <text evidence="2">The sequence shown here is derived from an EMBL/GenBank/DDBJ whole genome shotgun (WGS) entry which is preliminary data.</text>
</comment>
<dbReference type="EMBL" id="DXEL01000001">
    <property type="protein sequence ID" value="HIX73437.1"/>
    <property type="molecule type" value="Genomic_DNA"/>
</dbReference>
<sequence length="147" mass="17140">MKKNIQLLLFLLITGFCLAGCGDDVEEITSDPVPVFDPDGTMKGTIHKFLEDPETYVNDQRAGLKLEGGVFNYQDSVAGFRELYLYEIKNDTIYYSSVARPVIVEYEDGTFGFLTYRNRIEKNDREVILYDFRGRAKDVYRRNKYYR</sequence>
<dbReference type="AlphaFoldDB" id="A0A9D2BFD4"/>
<name>A0A9D2BFD4_9BACT</name>
<feature type="signal peptide" evidence="1">
    <location>
        <begin position="1"/>
        <end position="19"/>
    </location>
</feature>
<evidence type="ECO:0000313" key="3">
    <source>
        <dbReference type="Proteomes" id="UP000886740"/>
    </source>
</evidence>
<accession>A0A9D2BFD4</accession>
<keyword evidence="1" id="KW-0732">Signal</keyword>
<organism evidence="2 3">
    <name type="scientific">Candidatus Parabacteroides intestinipullorum</name>
    <dbReference type="NCBI Taxonomy" id="2838723"/>
    <lineage>
        <taxon>Bacteria</taxon>
        <taxon>Pseudomonadati</taxon>
        <taxon>Bacteroidota</taxon>
        <taxon>Bacteroidia</taxon>
        <taxon>Bacteroidales</taxon>
        <taxon>Tannerellaceae</taxon>
        <taxon>Parabacteroides</taxon>
    </lineage>
</organism>
<proteinExistence type="predicted"/>
<evidence type="ECO:0000313" key="2">
    <source>
        <dbReference type="EMBL" id="HIX73437.1"/>
    </source>
</evidence>
<dbReference type="Proteomes" id="UP000886740">
    <property type="component" value="Unassembled WGS sequence"/>
</dbReference>
<protein>
    <submittedName>
        <fullName evidence="2">DUF4539 domain-containing protein</fullName>
    </submittedName>
</protein>
<reference evidence="2" key="2">
    <citation type="submission" date="2021-04" db="EMBL/GenBank/DDBJ databases">
        <authorList>
            <person name="Gilroy R."/>
        </authorList>
    </citation>
    <scope>NUCLEOTIDE SEQUENCE</scope>
    <source>
        <strain evidence="2">ChiGjej6B6-14162</strain>
    </source>
</reference>
<reference evidence="2" key="1">
    <citation type="journal article" date="2021" name="PeerJ">
        <title>Extensive microbial diversity within the chicken gut microbiome revealed by metagenomics and culture.</title>
        <authorList>
            <person name="Gilroy R."/>
            <person name="Ravi A."/>
            <person name="Getino M."/>
            <person name="Pursley I."/>
            <person name="Horton D.L."/>
            <person name="Alikhan N.F."/>
            <person name="Baker D."/>
            <person name="Gharbi K."/>
            <person name="Hall N."/>
            <person name="Watson M."/>
            <person name="Adriaenssens E.M."/>
            <person name="Foster-Nyarko E."/>
            <person name="Jarju S."/>
            <person name="Secka A."/>
            <person name="Antonio M."/>
            <person name="Oren A."/>
            <person name="Chaudhuri R.R."/>
            <person name="La Ragione R."/>
            <person name="Hildebrand F."/>
            <person name="Pallen M.J."/>
        </authorList>
    </citation>
    <scope>NUCLEOTIDE SEQUENCE</scope>
    <source>
        <strain evidence="2">ChiGjej6B6-14162</strain>
    </source>
</reference>
<feature type="chain" id="PRO_5039502068" evidence="1">
    <location>
        <begin position="20"/>
        <end position="147"/>
    </location>
</feature>
<evidence type="ECO:0000256" key="1">
    <source>
        <dbReference type="SAM" id="SignalP"/>
    </source>
</evidence>